<name>A0ABT5EQ93_9BACT</name>
<keyword evidence="2" id="KW-1185">Reference proteome</keyword>
<gene>
    <name evidence="1" type="ORF">POL67_17085</name>
</gene>
<dbReference type="RefSeq" id="WP_271918431.1">
    <property type="nucleotide sequence ID" value="NZ_JAQNDO010000001.1"/>
</dbReference>
<reference evidence="1 2" key="1">
    <citation type="submission" date="2022-11" db="EMBL/GenBank/DDBJ databases">
        <title>Minimal conservation of predation-associated metabolite biosynthetic gene clusters underscores biosynthetic potential of Myxococcota including descriptions for ten novel species: Archangium lansinium sp. nov., Myxococcus landrumus sp. nov., Nannocystis bai.</title>
        <authorList>
            <person name="Ahearne A."/>
            <person name="Stevens C."/>
            <person name="Dowd S."/>
        </authorList>
    </citation>
    <scope>NUCLEOTIDE SEQUENCE [LARGE SCALE GENOMIC DNA]</scope>
    <source>
        <strain evidence="1 2">RJM3</strain>
    </source>
</reference>
<dbReference type="EMBL" id="JAQNDO010000001">
    <property type="protein sequence ID" value="MDC0743067.1"/>
    <property type="molecule type" value="Genomic_DNA"/>
</dbReference>
<accession>A0ABT5EQ93</accession>
<sequence>MWALVNEYARPRPEEVEEIDGDPAPNALGPGDWYLLKLRGWDPSSVGLGEGVFDLGKVFSRLGPDGPLNPITSATINEFFDLRYPGFDRVTSPDWRYNCGDYALGLTGSSSVGDVPQVKAYLQGNHYTLALDLAGKSSSDVATVFRELSPGEYVYQRGDHFVKIMIPGGGDVVDLSQKDGESAVYHKRSSRAEAAAYVSSYDNAVRLLYRKR</sequence>
<proteinExistence type="predicted"/>
<organism evidence="1 2">
    <name type="scientific">Polyangium mundeleinium</name>
    <dbReference type="NCBI Taxonomy" id="2995306"/>
    <lineage>
        <taxon>Bacteria</taxon>
        <taxon>Pseudomonadati</taxon>
        <taxon>Myxococcota</taxon>
        <taxon>Polyangia</taxon>
        <taxon>Polyangiales</taxon>
        <taxon>Polyangiaceae</taxon>
        <taxon>Polyangium</taxon>
    </lineage>
</organism>
<dbReference type="Proteomes" id="UP001221411">
    <property type="component" value="Unassembled WGS sequence"/>
</dbReference>
<comment type="caution">
    <text evidence="1">The sequence shown here is derived from an EMBL/GenBank/DDBJ whole genome shotgun (WGS) entry which is preliminary data.</text>
</comment>
<evidence type="ECO:0000313" key="1">
    <source>
        <dbReference type="EMBL" id="MDC0743067.1"/>
    </source>
</evidence>
<protein>
    <submittedName>
        <fullName evidence="1">Uncharacterized protein</fullName>
    </submittedName>
</protein>
<evidence type="ECO:0000313" key="2">
    <source>
        <dbReference type="Proteomes" id="UP001221411"/>
    </source>
</evidence>